<proteinExistence type="inferred from homology"/>
<evidence type="ECO:0000256" key="2">
    <source>
        <dbReference type="ARBA" id="ARBA00011073"/>
    </source>
</evidence>
<keyword evidence="3" id="KW-0732">Signal</keyword>
<dbReference type="Gene3D" id="3.40.50.200">
    <property type="entry name" value="Peptidase S8/S53 domain"/>
    <property type="match status" value="2"/>
</dbReference>
<evidence type="ECO:0000256" key="1">
    <source>
        <dbReference type="ARBA" id="ARBA00004613"/>
    </source>
</evidence>
<organism evidence="5 6">
    <name type="scientific">Prunus dulcis</name>
    <name type="common">Almond</name>
    <name type="synonym">Amygdalus dulcis</name>
    <dbReference type="NCBI Taxonomy" id="3755"/>
    <lineage>
        <taxon>Eukaryota</taxon>
        <taxon>Viridiplantae</taxon>
        <taxon>Streptophyta</taxon>
        <taxon>Embryophyta</taxon>
        <taxon>Tracheophyta</taxon>
        <taxon>Spermatophyta</taxon>
        <taxon>Magnoliopsida</taxon>
        <taxon>eudicotyledons</taxon>
        <taxon>Gunneridae</taxon>
        <taxon>Pentapetalae</taxon>
        <taxon>rosids</taxon>
        <taxon>fabids</taxon>
        <taxon>Rosales</taxon>
        <taxon>Rosaceae</taxon>
        <taxon>Amygdaloideae</taxon>
        <taxon>Amygdaleae</taxon>
        <taxon>Prunus</taxon>
    </lineage>
</organism>
<accession>A0AAD4ZID2</accession>
<dbReference type="GO" id="GO:0004252">
    <property type="term" value="F:serine-type endopeptidase activity"/>
    <property type="evidence" value="ECO:0007669"/>
    <property type="project" value="InterPro"/>
</dbReference>
<dbReference type="InterPro" id="IPR036852">
    <property type="entry name" value="Peptidase_S8/S53_dom_sf"/>
</dbReference>
<gene>
    <name evidence="5" type="ORF">L3X38_014854</name>
</gene>
<dbReference type="AlphaFoldDB" id="A0AAD4ZID2"/>
<evidence type="ECO:0000313" key="6">
    <source>
        <dbReference type="Proteomes" id="UP001054821"/>
    </source>
</evidence>
<keyword evidence="6" id="KW-1185">Reference proteome</keyword>
<dbReference type="Pfam" id="PF00082">
    <property type="entry name" value="Peptidase_S8"/>
    <property type="match status" value="1"/>
</dbReference>
<dbReference type="InterPro" id="IPR045051">
    <property type="entry name" value="SBT"/>
</dbReference>
<protein>
    <recommendedName>
        <fullName evidence="4">Peptidase S8/S53 domain-containing protein</fullName>
    </recommendedName>
</protein>
<dbReference type="Proteomes" id="UP001054821">
    <property type="component" value="Chromosome 2"/>
</dbReference>
<sequence length="239" mass="26532">MLYTWRKPKCLRGFRQQQSAHRSMLETALGRDGRRCLSNALLQLHTRRSWDFLGLPPSHVKHRKEGDEIIGMMDSGSWPESESFSDKGFGPPPRNWKGIKIIGARYYNSQNFYDTTDIIPLRDMGLTQPPLQQVEKWQEEVSLVWLKEARGGIPNARIAVYKVCWGLGCSIADILTACDDAIADGVDIISASFGMSAAYTFTDGPVAIGSFHALKKEILTITAAGNYGPLRASISNVSP</sequence>
<dbReference type="SUPFAM" id="SSF52743">
    <property type="entry name" value="Subtilisin-like"/>
    <property type="match status" value="1"/>
</dbReference>
<evidence type="ECO:0000256" key="3">
    <source>
        <dbReference type="ARBA" id="ARBA00022729"/>
    </source>
</evidence>
<feature type="domain" description="Peptidase S8/S53" evidence="4">
    <location>
        <begin position="149"/>
        <end position="230"/>
    </location>
</feature>
<dbReference type="GO" id="GO:0005576">
    <property type="term" value="C:extracellular region"/>
    <property type="evidence" value="ECO:0007669"/>
    <property type="project" value="UniProtKB-SubCell"/>
</dbReference>
<name>A0AAD4ZID2_PRUDU</name>
<evidence type="ECO:0000259" key="4">
    <source>
        <dbReference type="Pfam" id="PF00082"/>
    </source>
</evidence>
<evidence type="ECO:0000313" key="5">
    <source>
        <dbReference type="EMBL" id="KAI5346975.1"/>
    </source>
</evidence>
<dbReference type="InterPro" id="IPR000209">
    <property type="entry name" value="Peptidase_S8/S53_dom"/>
</dbReference>
<comment type="similarity">
    <text evidence="2">Belongs to the peptidase S8 family.</text>
</comment>
<dbReference type="EMBL" id="JAJFAZ020000002">
    <property type="protein sequence ID" value="KAI5346975.1"/>
    <property type="molecule type" value="Genomic_DNA"/>
</dbReference>
<comment type="caution">
    <text evidence="5">The sequence shown here is derived from an EMBL/GenBank/DDBJ whole genome shotgun (WGS) entry which is preliminary data.</text>
</comment>
<dbReference type="GO" id="GO:0006508">
    <property type="term" value="P:proteolysis"/>
    <property type="evidence" value="ECO:0007669"/>
    <property type="project" value="InterPro"/>
</dbReference>
<reference evidence="5 6" key="1">
    <citation type="journal article" date="2022" name="G3 (Bethesda)">
        <title>Whole-genome sequence and methylome profiling of the almond [Prunus dulcis (Mill.) D.A. Webb] cultivar 'Nonpareil'.</title>
        <authorList>
            <person name="D'Amico-Willman K.M."/>
            <person name="Ouma W.Z."/>
            <person name="Meulia T."/>
            <person name="Sideli G.M."/>
            <person name="Gradziel T.M."/>
            <person name="Fresnedo-Ramirez J."/>
        </authorList>
    </citation>
    <scope>NUCLEOTIDE SEQUENCE [LARGE SCALE GENOMIC DNA]</scope>
    <source>
        <strain evidence="5">Clone GOH B32 T37-40</strain>
    </source>
</reference>
<dbReference type="PANTHER" id="PTHR10795">
    <property type="entry name" value="PROPROTEIN CONVERTASE SUBTILISIN/KEXIN"/>
    <property type="match status" value="1"/>
</dbReference>
<comment type="subcellular location">
    <subcellularLocation>
        <location evidence="1">Secreted</location>
    </subcellularLocation>
</comment>